<dbReference type="Proteomes" id="UP001652625">
    <property type="component" value="Chromosome 15"/>
</dbReference>
<keyword evidence="3" id="KW-1185">Reference proteome</keyword>
<gene>
    <name evidence="4" type="primary">LOC136091840</name>
</gene>
<feature type="region of interest" description="Disordered" evidence="1">
    <location>
        <begin position="130"/>
        <end position="163"/>
    </location>
</feature>
<protein>
    <submittedName>
        <fullName evidence="4">Uncharacterized protein LOC136091840</fullName>
    </submittedName>
</protein>
<name>A0ABM4DM40_HYDVU</name>
<dbReference type="Pfam" id="PF05699">
    <property type="entry name" value="Dimer_Tnp_hAT"/>
    <property type="match status" value="1"/>
</dbReference>
<accession>A0ABM4DM40</accession>
<evidence type="ECO:0000313" key="4">
    <source>
        <dbReference type="RefSeq" id="XP_065675623.1"/>
    </source>
</evidence>
<dbReference type="InterPro" id="IPR052035">
    <property type="entry name" value="ZnF_BED_domain_contain"/>
</dbReference>
<dbReference type="SUPFAM" id="SSF53098">
    <property type="entry name" value="Ribonuclease H-like"/>
    <property type="match status" value="1"/>
</dbReference>
<organism evidence="3 4">
    <name type="scientific">Hydra vulgaris</name>
    <name type="common">Hydra</name>
    <name type="synonym">Hydra attenuata</name>
    <dbReference type="NCBI Taxonomy" id="6087"/>
    <lineage>
        <taxon>Eukaryota</taxon>
        <taxon>Metazoa</taxon>
        <taxon>Cnidaria</taxon>
        <taxon>Hydrozoa</taxon>
        <taxon>Hydroidolina</taxon>
        <taxon>Anthoathecata</taxon>
        <taxon>Aplanulata</taxon>
        <taxon>Hydridae</taxon>
        <taxon>Hydra</taxon>
    </lineage>
</organism>
<feature type="compositionally biased region" description="Acidic residues" evidence="1">
    <location>
        <begin position="139"/>
        <end position="158"/>
    </location>
</feature>
<evidence type="ECO:0000256" key="1">
    <source>
        <dbReference type="SAM" id="MobiDB-lite"/>
    </source>
</evidence>
<dbReference type="GeneID" id="136091840"/>
<evidence type="ECO:0000259" key="2">
    <source>
        <dbReference type="Pfam" id="PF05699"/>
    </source>
</evidence>
<dbReference type="InterPro" id="IPR012337">
    <property type="entry name" value="RNaseH-like_sf"/>
</dbReference>
<dbReference type="PANTHER" id="PTHR46481">
    <property type="entry name" value="ZINC FINGER BED DOMAIN-CONTAINING PROTEIN 4"/>
    <property type="match status" value="1"/>
</dbReference>
<feature type="domain" description="HAT C-terminal dimerisation" evidence="2">
    <location>
        <begin position="447"/>
        <end position="501"/>
    </location>
</feature>
<dbReference type="InterPro" id="IPR008906">
    <property type="entry name" value="HATC_C_dom"/>
</dbReference>
<evidence type="ECO:0000313" key="3">
    <source>
        <dbReference type="Proteomes" id="UP001652625"/>
    </source>
</evidence>
<dbReference type="PANTHER" id="PTHR46481:SF4">
    <property type="entry name" value="ZINC FINGER BED DOMAIN-CONTAINING PROTEIN 4"/>
    <property type="match status" value="1"/>
</dbReference>
<proteinExistence type="predicted"/>
<sequence length="514" mass="58639">MIINTSYPMVLLDQPSFRKMIKTLDPKFKLPGSATLNKRINERFLRQSAQLKDLINHTRKVTICLDGWTKKGLTASFLGVSACFYDTTIDKTRHAFLNLMELQHPHTGEMLAECLKKCLDQWGIRENQEVHAAKKSDESESYEFESDESEHETDEEEIQSQSEQTDLFLPDHIPYRRMPCMAHTLQLLIKSVYEHYSTTILETRQVVSRIRKSSVAIEKLIDKCGKSVITDCTSRWNSTYQMIDRLLKIKTSVNVVLTEIGIDTFKASEWVRLQNISSLLEPFAVQTDLLQTDAQSLSQVLPYILNLECHLQKYPTNKSLTANLLGDLRQRFQSILQPDSDRFIPLPSAACLLDPTVAVFILTPEMDTLLHAAKMYIIKVCGVEQELQAAAESNGSECEFAAIKRFKFLSNKIFTKEGKIYNQDNITVASQLSRYLVDISGDEALPSNGLLFWKQNKSKYSKIAILAEDLLSAPASQAFVERIFLLCGILTVGRRNRMKKSLEMRVFMKLNKNL</sequence>
<dbReference type="RefSeq" id="XP_065675623.1">
    <property type="nucleotide sequence ID" value="XM_065819551.1"/>
</dbReference>
<reference evidence="4" key="1">
    <citation type="submission" date="2025-08" db="UniProtKB">
        <authorList>
            <consortium name="RefSeq"/>
        </authorList>
    </citation>
    <scope>IDENTIFICATION</scope>
</reference>